<dbReference type="Pfam" id="PF00067">
    <property type="entry name" value="p450"/>
    <property type="match status" value="1"/>
</dbReference>
<accession>A0A8C4VAR7</accession>
<evidence type="ECO:0000313" key="7">
    <source>
        <dbReference type="Proteomes" id="UP000694562"/>
    </source>
</evidence>
<reference evidence="6" key="1">
    <citation type="submission" date="2025-08" db="UniProtKB">
        <authorList>
            <consortium name="Ensembl"/>
        </authorList>
    </citation>
    <scope>IDENTIFICATION</scope>
</reference>
<keyword evidence="7" id="KW-1185">Reference proteome</keyword>
<dbReference type="PRINTS" id="PR00463">
    <property type="entry name" value="EP450I"/>
</dbReference>
<keyword evidence="5" id="KW-0472">Membrane</keyword>
<keyword evidence="3" id="KW-0479">Metal-binding</keyword>
<evidence type="ECO:0000256" key="5">
    <source>
        <dbReference type="SAM" id="Phobius"/>
    </source>
</evidence>
<organism evidence="6 7">
    <name type="scientific">Falco tinnunculus</name>
    <name type="common">Common kestrel</name>
    <dbReference type="NCBI Taxonomy" id="100819"/>
    <lineage>
        <taxon>Eukaryota</taxon>
        <taxon>Metazoa</taxon>
        <taxon>Chordata</taxon>
        <taxon>Craniata</taxon>
        <taxon>Vertebrata</taxon>
        <taxon>Euteleostomi</taxon>
        <taxon>Archelosauria</taxon>
        <taxon>Archosauria</taxon>
        <taxon>Dinosauria</taxon>
        <taxon>Saurischia</taxon>
        <taxon>Theropoda</taxon>
        <taxon>Coelurosauria</taxon>
        <taxon>Aves</taxon>
        <taxon>Neognathae</taxon>
        <taxon>Neoaves</taxon>
        <taxon>Telluraves</taxon>
        <taxon>Australaves</taxon>
        <taxon>Falconiformes</taxon>
        <taxon>Falconidae</taxon>
        <taxon>Falco</taxon>
    </lineage>
</organism>
<evidence type="ECO:0000256" key="1">
    <source>
        <dbReference type="ARBA" id="ARBA00001971"/>
    </source>
</evidence>
<dbReference type="InterPro" id="IPR050182">
    <property type="entry name" value="Cytochrome_P450_fam2"/>
</dbReference>
<keyword evidence="4" id="KW-0408">Iron</keyword>
<dbReference type="AlphaFoldDB" id="A0A8C4VAR7"/>
<sequence length="203" mass="22864">MLTITQAFVVLIIFLLIVEFFKLQKARKQFPPGPAPLPLLGNLVHLKFQFHRDLLMELAKTHGNIYTLWFGWAPVIILNGYQAVKDGMTTHPEDVSGRMVSPFFRAMAKGKGIILASGRSWKQQRRFGIMTLRCLGMGKKGLEYRVQEEASHLVDVFVNLKGIYLLRNQMLFSPGSVSSVCKLTYPFLGSGWVQSGVSKFTKA</sequence>
<evidence type="ECO:0000256" key="2">
    <source>
        <dbReference type="ARBA" id="ARBA00010617"/>
    </source>
</evidence>
<dbReference type="GO" id="GO:0016712">
    <property type="term" value="F:oxidoreductase activity, acting on paired donors, with incorporation or reduction of molecular oxygen, reduced flavin or flavoprotein as one donor, and incorporation of one atom of oxygen"/>
    <property type="evidence" value="ECO:0007669"/>
    <property type="project" value="TreeGrafter"/>
</dbReference>
<evidence type="ECO:0000256" key="4">
    <source>
        <dbReference type="ARBA" id="ARBA00023004"/>
    </source>
</evidence>
<protein>
    <submittedName>
        <fullName evidence="6">Uncharacterized protein</fullName>
    </submittedName>
</protein>
<dbReference type="GO" id="GO:0006082">
    <property type="term" value="P:organic acid metabolic process"/>
    <property type="evidence" value="ECO:0007669"/>
    <property type="project" value="TreeGrafter"/>
</dbReference>
<dbReference type="GO" id="GO:0005506">
    <property type="term" value="F:iron ion binding"/>
    <property type="evidence" value="ECO:0007669"/>
    <property type="project" value="InterPro"/>
</dbReference>
<dbReference type="InterPro" id="IPR036396">
    <property type="entry name" value="Cyt_P450_sf"/>
</dbReference>
<dbReference type="PANTHER" id="PTHR24300">
    <property type="entry name" value="CYTOCHROME P450 508A4-RELATED"/>
    <property type="match status" value="1"/>
</dbReference>
<dbReference type="GO" id="GO:0006805">
    <property type="term" value="P:xenobiotic metabolic process"/>
    <property type="evidence" value="ECO:0007669"/>
    <property type="project" value="TreeGrafter"/>
</dbReference>
<dbReference type="OMA" id="TRTHEDM"/>
<feature type="transmembrane region" description="Helical" evidence="5">
    <location>
        <begin position="6"/>
        <end position="23"/>
    </location>
</feature>
<comment type="cofactor">
    <cofactor evidence="1">
        <name>heme</name>
        <dbReference type="ChEBI" id="CHEBI:30413"/>
    </cofactor>
</comment>
<dbReference type="PANTHER" id="PTHR24300:SF411">
    <property type="entry name" value="CYTOCHROME P450, FAMILY 2, SUBFAMILY AB, POLYPEPTIDE 4-RELATED"/>
    <property type="match status" value="1"/>
</dbReference>
<evidence type="ECO:0000256" key="3">
    <source>
        <dbReference type="ARBA" id="ARBA00022723"/>
    </source>
</evidence>
<dbReference type="GO" id="GO:0005737">
    <property type="term" value="C:cytoplasm"/>
    <property type="evidence" value="ECO:0007669"/>
    <property type="project" value="TreeGrafter"/>
</dbReference>
<dbReference type="GO" id="GO:0020037">
    <property type="term" value="F:heme binding"/>
    <property type="evidence" value="ECO:0007669"/>
    <property type="project" value="InterPro"/>
</dbReference>
<dbReference type="OrthoDB" id="1055148at2759"/>
<dbReference type="Ensembl" id="ENSFTIT00000024266.1">
    <property type="protein sequence ID" value="ENSFTIP00000023297.1"/>
    <property type="gene ID" value="ENSFTIG00000014983.1"/>
</dbReference>
<dbReference type="Gene3D" id="1.10.630.10">
    <property type="entry name" value="Cytochrome P450"/>
    <property type="match status" value="1"/>
</dbReference>
<evidence type="ECO:0000313" key="6">
    <source>
        <dbReference type="Ensembl" id="ENSFTIP00000023297.1"/>
    </source>
</evidence>
<dbReference type="Proteomes" id="UP000694562">
    <property type="component" value="Unplaced"/>
</dbReference>
<reference evidence="6" key="2">
    <citation type="submission" date="2025-09" db="UniProtKB">
        <authorList>
            <consortium name="Ensembl"/>
        </authorList>
    </citation>
    <scope>IDENTIFICATION</scope>
</reference>
<keyword evidence="5" id="KW-0812">Transmembrane</keyword>
<dbReference type="InterPro" id="IPR002401">
    <property type="entry name" value="Cyt_P450_E_grp-I"/>
</dbReference>
<name>A0A8C4VAR7_FALTI</name>
<dbReference type="SUPFAM" id="SSF48264">
    <property type="entry name" value="Cytochrome P450"/>
    <property type="match status" value="1"/>
</dbReference>
<dbReference type="InterPro" id="IPR001128">
    <property type="entry name" value="Cyt_P450"/>
</dbReference>
<proteinExistence type="inferred from homology"/>
<keyword evidence="5" id="KW-1133">Transmembrane helix</keyword>
<comment type="similarity">
    <text evidence="2">Belongs to the cytochrome P450 family.</text>
</comment>